<evidence type="ECO:0000313" key="4">
    <source>
        <dbReference type="EMBL" id="MCG6660509.1"/>
    </source>
</evidence>
<dbReference type="Proteomes" id="UP000518091">
    <property type="component" value="Unassembled WGS sequence"/>
</dbReference>
<keyword evidence="1 3" id="KW-0808">Transferase</keyword>
<accession>A0A7V9W171</accession>
<dbReference type="RefSeq" id="WP_181514564.1">
    <property type="nucleotide sequence ID" value="NZ_JABFUB010000002.1"/>
</dbReference>
<dbReference type="PANTHER" id="PTHR44068">
    <property type="entry name" value="ZGC:194242"/>
    <property type="match status" value="1"/>
</dbReference>
<dbReference type="EMBL" id="JABFUB010000002">
    <property type="protein sequence ID" value="MCG6660509.1"/>
    <property type="molecule type" value="Genomic_DNA"/>
</dbReference>
<feature type="domain" description="Methyltransferase type 11" evidence="2">
    <location>
        <begin position="84"/>
        <end position="181"/>
    </location>
</feature>
<dbReference type="GO" id="GO:0008757">
    <property type="term" value="F:S-adenosylmethionine-dependent methyltransferase activity"/>
    <property type="evidence" value="ECO:0007669"/>
    <property type="project" value="InterPro"/>
</dbReference>
<protein>
    <submittedName>
        <fullName evidence="3">Methyltransferase domain-containing protein</fullName>
    </submittedName>
</protein>
<dbReference type="InterPro" id="IPR029063">
    <property type="entry name" value="SAM-dependent_MTases_sf"/>
</dbReference>
<sequence length="299" mass="32124">MPNEYGYDSLGYARQLNAHYDAEVDRDGGDLLQRLRQAFIVAGCDPDSLSLDDVAGIDQLHLGGRSASRALASLGGLQGGERVLDVGCGTGGASRLLAAEYGCDVVGVDITAAFIEVANWLSAATGLAGHTRFLCADAAKVPLQTASLEVVWCQHALMNMPDVPRVLGEWQRLLVPGGRVLLHEVVAGDNPEPLALPVPWARSHATSHLRHRVQLERAMALAGFEPQRVDDVTDAALAWRQTHSRRESQAAEQGQSASCLPGPALIFGAVFARMGRNLRDNLAAGRVRILQGEWRGSRR</sequence>
<evidence type="ECO:0000313" key="6">
    <source>
        <dbReference type="Proteomes" id="UP000814353"/>
    </source>
</evidence>
<dbReference type="SUPFAM" id="SSF53335">
    <property type="entry name" value="S-adenosyl-L-methionine-dependent methyltransferases"/>
    <property type="match status" value="1"/>
</dbReference>
<proteinExistence type="predicted"/>
<dbReference type="PANTHER" id="PTHR44068:SF11">
    <property type="entry name" value="GERANYL DIPHOSPHATE 2-C-METHYLTRANSFERASE"/>
    <property type="match status" value="1"/>
</dbReference>
<organism evidence="3 5">
    <name type="scientific">Billgrantia kenyensis</name>
    <dbReference type="NCBI Taxonomy" id="321266"/>
    <lineage>
        <taxon>Bacteria</taxon>
        <taxon>Pseudomonadati</taxon>
        <taxon>Pseudomonadota</taxon>
        <taxon>Gammaproteobacteria</taxon>
        <taxon>Oceanospirillales</taxon>
        <taxon>Halomonadaceae</taxon>
        <taxon>Billgrantia</taxon>
    </lineage>
</organism>
<name>A0A7V9W171_9GAMM</name>
<keyword evidence="3" id="KW-0489">Methyltransferase</keyword>
<dbReference type="Proteomes" id="UP000814353">
    <property type="component" value="Unassembled WGS sequence"/>
</dbReference>
<gene>
    <name evidence="3" type="ORF">H1D44_09235</name>
    <name evidence="4" type="ORF">HOP48_02970</name>
</gene>
<keyword evidence="6" id="KW-1185">Reference proteome</keyword>
<reference evidence="3 5" key="2">
    <citation type="submission" date="2020-07" db="EMBL/GenBank/DDBJ databases">
        <title>Identification of Halomonas strains.</title>
        <authorList>
            <person name="Xiao Z."/>
            <person name="Shen J."/>
        </authorList>
    </citation>
    <scope>NUCLEOTIDE SEQUENCE [LARGE SCALE GENOMIC DNA]</scope>
    <source>
        <strain evidence="3 5">DSM 17331</strain>
    </source>
</reference>
<dbReference type="GO" id="GO:0032259">
    <property type="term" value="P:methylation"/>
    <property type="evidence" value="ECO:0007669"/>
    <property type="project" value="UniProtKB-KW"/>
</dbReference>
<reference evidence="4 6" key="1">
    <citation type="submission" date="2020-05" db="EMBL/GenBank/DDBJ databases">
        <title>Comparative genomic analysis of denitrifying bacteria from Halomonas genus.</title>
        <authorList>
            <person name="Wang L."/>
            <person name="Shao Z."/>
        </authorList>
    </citation>
    <scope>NUCLEOTIDE SEQUENCE [LARGE SCALE GENOMIC DNA]</scope>
    <source>
        <strain evidence="4 6">DSM 17331</strain>
    </source>
</reference>
<dbReference type="EMBL" id="JACEFT010000009">
    <property type="protein sequence ID" value="MBA2779082.1"/>
    <property type="molecule type" value="Genomic_DNA"/>
</dbReference>
<evidence type="ECO:0000313" key="5">
    <source>
        <dbReference type="Proteomes" id="UP000518091"/>
    </source>
</evidence>
<evidence type="ECO:0000313" key="3">
    <source>
        <dbReference type="EMBL" id="MBA2779082.1"/>
    </source>
</evidence>
<dbReference type="CDD" id="cd02440">
    <property type="entry name" value="AdoMet_MTases"/>
    <property type="match status" value="1"/>
</dbReference>
<comment type="caution">
    <text evidence="3">The sequence shown here is derived from an EMBL/GenBank/DDBJ whole genome shotgun (WGS) entry which is preliminary data.</text>
</comment>
<dbReference type="Gene3D" id="3.40.50.150">
    <property type="entry name" value="Vaccinia Virus protein VP39"/>
    <property type="match status" value="1"/>
</dbReference>
<evidence type="ECO:0000259" key="2">
    <source>
        <dbReference type="Pfam" id="PF08241"/>
    </source>
</evidence>
<evidence type="ECO:0000256" key="1">
    <source>
        <dbReference type="ARBA" id="ARBA00022679"/>
    </source>
</evidence>
<dbReference type="InterPro" id="IPR050447">
    <property type="entry name" value="Erg6_SMT_methyltransf"/>
</dbReference>
<dbReference type="AlphaFoldDB" id="A0A7V9W171"/>
<dbReference type="Pfam" id="PF08241">
    <property type="entry name" value="Methyltransf_11"/>
    <property type="match status" value="1"/>
</dbReference>
<dbReference type="InterPro" id="IPR013216">
    <property type="entry name" value="Methyltransf_11"/>
</dbReference>